<evidence type="ECO:0000256" key="1">
    <source>
        <dbReference type="ARBA" id="ARBA00012196"/>
    </source>
</evidence>
<accession>A0ABM0M923</accession>
<dbReference type="Pfam" id="PF10250">
    <property type="entry name" value="O-FucT"/>
    <property type="match status" value="1"/>
</dbReference>
<evidence type="ECO:0000313" key="8">
    <source>
        <dbReference type="Proteomes" id="UP000694865"/>
    </source>
</evidence>
<feature type="compositionally biased region" description="Polar residues" evidence="7">
    <location>
        <begin position="9"/>
        <end position="22"/>
    </location>
</feature>
<organism evidence="8 9">
    <name type="scientific">Saccoglossus kowalevskii</name>
    <name type="common">Acorn worm</name>
    <dbReference type="NCBI Taxonomy" id="10224"/>
    <lineage>
        <taxon>Eukaryota</taxon>
        <taxon>Metazoa</taxon>
        <taxon>Hemichordata</taxon>
        <taxon>Enteropneusta</taxon>
        <taxon>Harrimaniidae</taxon>
        <taxon>Saccoglossus</taxon>
    </lineage>
</organism>
<keyword evidence="3" id="KW-0294">Fucose metabolism</keyword>
<sequence>MRESFDSIRPSSASPRAENNNVRLPPCNTHHKANVTYVIPQYSLGRGPSTAYKKIRWAVALAIHLNMGTVAMPIEGHKTQHKSSPIRFEDTFDLDRLRQLIPVISPEEIACVCDTSLQNDAIRMVDYNKNSPHLRFEVVELYPSLKYLDSHLPAFNNLLNVTMSQKNVHIRDVDFKTIYASRPCINIIPYEMNFKDKNEVHKLVDQYLVRVKYIRDIAKLIVNNICGGNFAVMHWRNKTGERCALFDMCSTTHFAHLPGLADSVVPLIVTGVINIMKANKQTCLYIAKPNYEQAIVQVFRNSSLMVYTLEDIIETIPDLRKYIHDDYVISLIEQEIAERVPLFISSRSSNWSFYVEYTRHIRHMKTIGLDEIPGLPKNITEKYNQII</sequence>
<dbReference type="Gene3D" id="3.40.50.11350">
    <property type="match status" value="1"/>
</dbReference>
<dbReference type="GeneID" id="102807931"/>
<dbReference type="InterPro" id="IPR019378">
    <property type="entry name" value="GDP-Fuc_O-FucTrfase"/>
</dbReference>
<evidence type="ECO:0000256" key="6">
    <source>
        <dbReference type="ARBA" id="ARBA00048647"/>
    </source>
</evidence>
<evidence type="ECO:0000256" key="4">
    <source>
        <dbReference type="ARBA" id="ARBA00023277"/>
    </source>
</evidence>
<evidence type="ECO:0000313" key="9">
    <source>
        <dbReference type="RefSeq" id="XP_006816514.1"/>
    </source>
</evidence>
<comment type="catalytic activity">
    <reaction evidence="5">
        <text>L-threonyl-[protein] + GDP-beta-L-fucose = 3-O-(alpha-L-fucosyl)-L-threonyl-[protein] + GDP + H(+)</text>
        <dbReference type="Rhea" id="RHEA:70491"/>
        <dbReference type="Rhea" id="RHEA-COMP:11060"/>
        <dbReference type="Rhea" id="RHEA-COMP:17915"/>
        <dbReference type="ChEBI" id="CHEBI:15378"/>
        <dbReference type="ChEBI" id="CHEBI:30013"/>
        <dbReference type="ChEBI" id="CHEBI:57273"/>
        <dbReference type="ChEBI" id="CHEBI:58189"/>
        <dbReference type="ChEBI" id="CHEBI:189631"/>
        <dbReference type="EC" id="2.4.1.221"/>
    </reaction>
    <physiologicalReaction direction="left-to-right" evidence="5">
        <dbReference type="Rhea" id="RHEA:70492"/>
    </physiologicalReaction>
</comment>
<evidence type="ECO:0000256" key="2">
    <source>
        <dbReference type="ARBA" id="ARBA00022679"/>
    </source>
</evidence>
<dbReference type="RefSeq" id="XP_006816514.1">
    <property type="nucleotide sequence ID" value="XM_006816451.1"/>
</dbReference>
<evidence type="ECO:0000256" key="3">
    <source>
        <dbReference type="ARBA" id="ARBA00023253"/>
    </source>
</evidence>
<reference evidence="9" key="1">
    <citation type="submission" date="2025-08" db="UniProtKB">
        <authorList>
            <consortium name="RefSeq"/>
        </authorList>
    </citation>
    <scope>IDENTIFICATION</scope>
    <source>
        <tissue evidence="9">Testes</tissue>
    </source>
</reference>
<dbReference type="CDD" id="cd11296">
    <property type="entry name" value="O-FucT_like"/>
    <property type="match status" value="1"/>
</dbReference>
<keyword evidence="2" id="KW-0808">Transferase</keyword>
<evidence type="ECO:0000256" key="5">
    <source>
        <dbReference type="ARBA" id="ARBA00047273"/>
    </source>
</evidence>
<keyword evidence="8" id="KW-1185">Reference proteome</keyword>
<protein>
    <recommendedName>
        <fullName evidence="1">peptide-O-fucosyltransferase</fullName>
        <ecNumber evidence="1">2.4.1.221</ecNumber>
    </recommendedName>
</protein>
<comment type="catalytic activity">
    <reaction evidence="6">
        <text>L-seryl-[protein] + GDP-beta-L-fucose = 3-O-(alpha-L-fucosyl)-L-seryl-[protein] + GDP + H(+)</text>
        <dbReference type="Rhea" id="RHEA:63644"/>
        <dbReference type="Rhea" id="RHEA-COMP:9863"/>
        <dbReference type="Rhea" id="RHEA-COMP:17914"/>
        <dbReference type="ChEBI" id="CHEBI:15378"/>
        <dbReference type="ChEBI" id="CHEBI:29999"/>
        <dbReference type="ChEBI" id="CHEBI:57273"/>
        <dbReference type="ChEBI" id="CHEBI:58189"/>
        <dbReference type="ChEBI" id="CHEBI:189632"/>
        <dbReference type="EC" id="2.4.1.221"/>
    </reaction>
    <physiologicalReaction direction="left-to-right" evidence="6">
        <dbReference type="Rhea" id="RHEA:63645"/>
    </physiologicalReaction>
</comment>
<dbReference type="EC" id="2.4.1.221" evidence="1"/>
<gene>
    <name evidence="9" type="primary">LOC102807931</name>
</gene>
<proteinExistence type="predicted"/>
<name>A0ABM0M923_SACKO</name>
<evidence type="ECO:0000256" key="7">
    <source>
        <dbReference type="SAM" id="MobiDB-lite"/>
    </source>
</evidence>
<dbReference type="Proteomes" id="UP000694865">
    <property type="component" value="Unplaced"/>
</dbReference>
<keyword evidence="4" id="KW-0119">Carbohydrate metabolism</keyword>
<feature type="region of interest" description="Disordered" evidence="7">
    <location>
        <begin position="1"/>
        <end position="26"/>
    </location>
</feature>